<dbReference type="InterPro" id="IPR032374">
    <property type="entry name" value="SGTA_dimer"/>
</dbReference>
<evidence type="ECO:0000313" key="8">
    <source>
        <dbReference type="Proteomes" id="UP001172159"/>
    </source>
</evidence>
<dbReference type="Gene3D" id="1.10.260.100">
    <property type="match status" value="1"/>
</dbReference>
<feature type="repeat" description="TPR" evidence="4">
    <location>
        <begin position="178"/>
        <end position="211"/>
    </location>
</feature>
<name>A0AA40K1E3_9PEZI</name>
<dbReference type="InterPro" id="IPR047150">
    <property type="entry name" value="SGT"/>
</dbReference>
<dbReference type="SUPFAM" id="SSF48452">
    <property type="entry name" value="TPR-like"/>
    <property type="match status" value="1"/>
</dbReference>
<evidence type="ECO:0000259" key="6">
    <source>
        <dbReference type="SMART" id="SM00727"/>
    </source>
</evidence>
<dbReference type="Pfam" id="PF00515">
    <property type="entry name" value="TPR_1"/>
    <property type="match status" value="1"/>
</dbReference>
<feature type="domain" description="STI1" evidence="6">
    <location>
        <begin position="285"/>
        <end position="325"/>
    </location>
</feature>
<accession>A0AA40K1E3</accession>
<dbReference type="Proteomes" id="UP001172159">
    <property type="component" value="Unassembled WGS sequence"/>
</dbReference>
<dbReference type="PROSITE" id="PS50005">
    <property type="entry name" value="TPR"/>
    <property type="match status" value="2"/>
</dbReference>
<dbReference type="Gene3D" id="1.20.5.420">
    <property type="entry name" value="Immunoglobulin FC, subunit C"/>
    <property type="match status" value="1"/>
</dbReference>
<feature type="repeat" description="TPR" evidence="4">
    <location>
        <begin position="110"/>
        <end position="143"/>
    </location>
</feature>
<feature type="compositionally biased region" description="Basic and acidic residues" evidence="5">
    <location>
        <begin position="104"/>
        <end position="114"/>
    </location>
</feature>
<dbReference type="GO" id="GO:0072380">
    <property type="term" value="C:TRC complex"/>
    <property type="evidence" value="ECO:0007669"/>
    <property type="project" value="TreeGrafter"/>
</dbReference>
<evidence type="ECO:0000256" key="5">
    <source>
        <dbReference type="SAM" id="MobiDB-lite"/>
    </source>
</evidence>
<dbReference type="PANTHER" id="PTHR45831">
    <property type="entry name" value="LD24721P"/>
    <property type="match status" value="1"/>
</dbReference>
<dbReference type="SMART" id="SM00727">
    <property type="entry name" value="STI1"/>
    <property type="match status" value="1"/>
</dbReference>
<dbReference type="Pfam" id="PF16546">
    <property type="entry name" value="SGTA_dimer"/>
    <property type="match status" value="1"/>
</dbReference>
<dbReference type="GO" id="GO:0016020">
    <property type="term" value="C:membrane"/>
    <property type="evidence" value="ECO:0007669"/>
    <property type="project" value="TreeGrafter"/>
</dbReference>
<proteinExistence type="inferred from homology"/>
<comment type="caution">
    <text evidence="7">The sequence shown here is derived from an EMBL/GenBank/DDBJ whole genome shotgun (WGS) entry which is preliminary data.</text>
</comment>
<feature type="compositionally biased region" description="Low complexity" evidence="5">
    <location>
        <begin position="235"/>
        <end position="246"/>
    </location>
</feature>
<evidence type="ECO:0000256" key="4">
    <source>
        <dbReference type="PROSITE-ProRule" id="PRU00339"/>
    </source>
</evidence>
<feature type="region of interest" description="Disordered" evidence="5">
    <location>
        <begin position="231"/>
        <end position="260"/>
    </location>
</feature>
<dbReference type="GO" id="GO:0060090">
    <property type="term" value="F:molecular adaptor activity"/>
    <property type="evidence" value="ECO:0007669"/>
    <property type="project" value="TreeGrafter"/>
</dbReference>
<dbReference type="PANTHER" id="PTHR45831:SF2">
    <property type="entry name" value="LD24721P"/>
    <property type="match status" value="1"/>
</dbReference>
<gene>
    <name evidence="7" type="ORF">B0T21DRAFT_327692</name>
</gene>
<dbReference type="InterPro" id="IPR011990">
    <property type="entry name" value="TPR-like_helical_dom_sf"/>
</dbReference>
<keyword evidence="8" id="KW-1185">Reference proteome</keyword>
<dbReference type="FunFam" id="1.20.5.420:FF:000005">
    <property type="entry name" value="Hsc70 cochaperone (SGT), putative"/>
    <property type="match status" value="1"/>
</dbReference>
<dbReference type="AlphaFoldDB" id="A0AA40K1E3"/>
<feature type="compositionally biased region" description="Low complexity" evidence="5">
    <location>
        <begin position="80"/>
        <end position="93"/>
    </location>
</feature>
<dbReference type="InterPro" id="IPR019734">
    <property type="entry name" value="TPR_rpt"/>
</dbReference>
<dbReference type="SMART" id="SM00028">
    <property type="entry name" value="TPR"/>
    <property type="match status" value="3"/>
</dbReference>
<organism evidence="7 8">
    <name type="scientific">Apiosordaria backusii</name>
    <dbReference type="NCBI Taxonomy" id="314023"/>
    <lineage>
        <taxon>Eukaryota</taxon>
        <taxon>Fungi</taxon>
        <taxon>Dikarya</taxon>
        <taxon>Ascomycota</taxon>
        <taxon>Pezizomycotina</taxon>
        <taxon>Sordariomycetes</taxon>
        <taxon>Sordariomycetidae</taxon>
        <taxon>Sordariales</taxon>
        <taxon>Lasiosphaeriaceae</taxon>
        <taxon>Apiosordaria</taxon>
    </lineage>
</organism>
<comment type="similarity">
    <text evidence="1">Belongs to the SGT family.</text>
</comment>
<evidence type="ECO:0000256" key="1">
    <source>
        <dbReference type="ARBA" id="ARBA00008175"/>
    </source>
</evidence>
<dbReference type="Gene3D" id="1.25.40.10">
    <property type="entry name" value="Tetratricopeptide repeat domain"/>
    <property type="match status" value="1"/>
</dbReference>
<keyword evidence="3 4" id="KW-0802">TPR repeat</keyword>
<dbReference type="GO" id="GO:0006620">
    <property type="term" value="P:post-translational protein targeting to endoplasmic reticulum membrane"/>
    <property type="evidence" value="ECO:0007669"/>
    <property type="project" value="TreeGrafter"/>
</dbReference>
<reference evidence="7" key="1">
    <citation type="submission" date="2023-06" db="EMBL/GenBank/DDBJ databases">
        <title>Genome-scale phylogeny and comparative genomics of the fungal order Sordariales.</title>
        <authorList>
            <consortium name="Lawrence Berkeley National Laboratory"/>
            <person name="Hensen N."/>
            <person name="Bonometti L."/>
            <person name="Westerberg I."/>
            <person name="Brannstrom I.O."/>
            <person name="Guillou S."/>
            <person name="Cros-Aarteil S."/>
            <person name="Calhoun S."/>
            <person name="Haridas S."/>
            <person name="Kuo A."/>
            <person name="Mondo S."/>
            <person name="Pangilinan J."/>
            <person name="Riley R."/>
            <person name="Labutti K."/>
            <person name="Andreopoulos B."/>
            <person name="Lipzen A."/>
            <person name="Chen C."/>
            <person name="Yanf M."/>
            <person name="Daum C."/>
            <person name="Ng V."/>
            <person name="Clum A."/>
            <person name="Steindorff A."/>
            <person name="Ohm R."/>
            <person name="Martin F."/>
            <person name="Silar P."/>
            <person name="Natvig D."/>
            <person name="Lalanne C."/>
            <person name="Gautier V."/>
            <person name="Ament-Velasquez S.L."/>
            <person name="Kruys A."/>
            <person name="Hutchinson M.I."/>
            <person name="Powell A.J."/>
            <person name="Barry K."/>
            <person name="Miller A.N."/>
            <person name="Grigoriev I.V."/>
            <person name="Debuchy R."/>
            <person name="Gladieux P."/>
            <person name="Thoren M.H."/>
            <person name="Johannesson H."/>
        </authorList>
    </citation>
    <scope>NUCLEOTIDE SEQUENCE</scope>
    <source>
        <strain evidence="7">CBS 540.89</strain>
    </source>
</reference>
<sequence length="349" mass="35654">MAAQTSKQRLALAICDFLSSSLKDGTLREEDSDNIDIAINCITEAFSVDFSDKAAVSSAIGSQNLLQIYSVYEKLKNVTAPSSSQSSSSTTTSAPPPSTTAVSEEQKKQAEALKSKGNAAMAQKDYPTAINYYTQALSLHPGNAIFLSNRAAAHSAARDHESAKADAEAAVAIEPTYTKAWSRLGLARFALGDAKGSMEAYQKGIEYEGNGGSEAMKKGFETAKRRVQEIEAEEAASATARSASPSAGGGGAGGPSLSDLAGMFGGGGGAGGRGAGGGGGGGGPGGLDFGAIMNNPMFASMAQNLMSNPDMMANLMNNPRLRDMANSFSSGGGLPDIGSLMSDPSIAEM</sequence>
<dbReference type="EMBL" id="JAUKTV010000003">
    <property type="protein sequence ID" value="KAK0742142.1"/>
    <property type="molecule type" value="Genomic_DNA"/>
</dbReference>
<evidence type="ECO:0000256" key="2">
    <source>
        <dbReference type="ARBA" id="ARBA00022737"/>
    </source>
</evidence>
<dbReference type="FunFam" id="1.25.40.10:FF:000207">
    <property type="entry name" value="Small glutamine-rich tetratricopeptide repeat-containing protein"/>
    <property type="match status" value="1"/>
</dbReference>
<dbReference type="Pfam" id="PF13181">
    <property type="entry name" value="TPR_8"/>
    <property type="match status" value="1"/>
</dbReference>
<evidence type="ECO:0000256" key="3">
    <source>
        <dbReference type="ARBA" id="ARBA00022803"/>
    </source>
</evidence>
<protein>
    <recommendedName>
        <fullName evidence="6">STI1 domain-containing protein</fullName>
    </recommendedName>
</protein>
<evidence type="ECO:0000313" key="7">
    <source>
        <dbReference type="EMBL" id="KAK0742142.1"/>
    </source>
</evidence>
<keyword evidence="2" id="KW-0677">Repeat</keyword>
<dbReference type="InterPro" id="IPR006636">
    <property type="entry name" value="STI1_HS-bd"/>
</dbReference>
<feature type="region of interest" description="Disordered" evidence="5">
    <location>
        <begin position="80"/>
        <end position="119"/>
    </location>
</feature>